<proteinExistence type="predicted"/>
<evidence type="ECO:0000313" key="1">
    <source>
        <dbReference type="EMBL" id="WPU46184.1"/>
    </source>
</evidence>
<organism evidence="1 2">
    <name type="scientific">Halomonas elongata (strain ATCC 33173 / DSM 2581 / NBRC 15536 / NCIMB 2198 / 1H9)</name>
    <dbReference type="NCBI Taxonomy" id="768066"/>
    <lineage>
        <taxon>Bacteria</taxon>
        <taxon>Pseudomonadati</taxon>
        <taxon>Pseudomonadota</taxon>
        <taxon>Gammaproteobacteria</taxon>
        <taxon>Oceanospirillales</taxon>
        <taxon>Halomonadaceae</taxon>
        <taxon>Halomonas</taxon>
    </lineage>
</organism>
<dbReference type="Proteomes" id="UP001322512">
    <property type="component" value="Chromosome"/>
</dbReference>
<reference evidence="1 2" key="1">
    <citation type="submission" date="2023-11" db="EMBL/GenBank/DDBJ databases">
        <title>MicrobeMod: A computational toolkit for identifying prokaryotic methylation and restriction-modification with nanopore sequencing.</title>
        <authorList>
            <person name="Crits-Christoph A."/>
            <person name="Kang S.C."/>
            <person name="Lee H."/>
            <person name="Ostrov N."/>
        </authorList>
    </citation>
    <scope>NUCLEOTIDE SEQUENCE [LARGE SCALE GENOMIC DNA]</scope>
    <source>
        <strain evidence="1 2">ATCC 33173</strain>
    </source>
</reference>
<evidence type="ECO:0000313" key="2">
    <source>
        <dbReference type="Proteomes" id="UP001322512"/>
    </source>
</evidence>
<gene>
    <name evidence="1" type="ORF">SR933_13095</name>
</gene>
<protein>
    <submittedName>
        <fullName evidence="1">Uncharacterized protein</fullName>
    </submittedName>
</protein>
<dbReference type="EMBL" id="CP139472">
    <property type="protein sequence ID" value="WPU46184.1"/>
    <property type="molecule type" value="Genomic_DNA"/>
</dbReference>
<keyword evidence="2" id="KW-1185">Reference proteome</keyword>
<dbReference type="RefSeq" id="WP_162301215.1">
    <property type="nucleotide sequence ID" value="NC_014532.2"/>
</dbReference>
<name>A0ABZ0T9C9_HALED</name>
<accession>A0ABZ0T9C9</accession>
<sequence>MGLNDNGERVYKEGNNIALQVRKGIDEGRLRRALSTLGEKNPSLTNKKSGLFSGNRAMLLSNNLQAWRLSKRHDDPWNLESG</sequence>
<dbReference type="GeneID" id="91011971"/>